<dbReference type="InterPro" id="IPR038883">
    <property type="entry name" value="AN11006-like"/>
</dbReference>
<gene>
    <name evidence="2" type="ORF">BAUCODRAFT_570143</name>
</gene>
<name>M2MY48_BAUPA</name>
<dbReference type="Proteomes" id="UP000011761">
    <property type="component" value="Unassembled WGS sequence"/>
</dbReference>
<reference evidence="2 3" key="1">
    <citation type="journal article" date="2012" name="PLoS Pathog.">
        <title>Diverse lifestyles and strategies of plant pathogenesis encoded in the genomes of eighteen Dothideomycetes fungi.</title>
        <authorList>
            <person name="Ohm R.A."/>
            <person name="Feau N."/>
            <person name="Henrissat B."/>
            <person name="Schoch C.L."/>
            <person name="Horwitz B.A."/>
            <person name="Barry K.W."/>
            <person name="Condon B.J."/>
            <person name="Copeland A.C."/>
            <person name="Dhillon B."/>
            <person name="Glaser F."/>
            <person name="Hesse C.N."/>
            <person name="Kosti I."/>
            <person name="LaButti K."/>
            <person name="Lindquist E.A."/>
            <person name="Lucas S."/>
            <person name="Salamov A.A."/>
            <person name="Bradshaw R.E."/>
            <person name="Ciuffetti L."/>
            <person name="Hamelin R.C."/>
            <person name="Kema G.H.J."/>
            <person name="Lawrence C."/>
            <person name="Scott J.A."/>
            <person name="Spatafora J.W."/>
            <person name="Turgeon B.G."/>
            <person name="de Wit P.J.G.M."/>
            <person name="Zhong S."/>
            <person name="Goodwin S.B."/>
            <person name="Grigoriev I.V."/>
        </authorList>
    </citation>
    <scope>NUCLEOTIDE SEQUENCE [LARGE SCALE GENOMIC DNA]</scope>
    <source>
        <strain evidence="2 3">UAMH 10762</strain>
    </source>
</reference>
<feature type="signal peptide" evidence="1">
    <location>
        <begin position="1"/>
        <end position="21"/>
    </location>
</feature>
<keyword evidence="3" id="KW-1185">Reference proteome</keyword>
<accession>M2MY48</accession>
<sequence length="258" mass="29411">MGYPQLLASSVLPTAVLILRALPSIVTRRASINTKSVEGQAMGSITSTLKPPSRPRGACRLLKLPCELRLRIYRYVFADNTVSVTFSLDHPAWPESACGAPGIFPANKQAFEEATDIYYDLTAFMVQSGSQRFNQFDQAFYMPRNLQMLKNVRYDTYADLEEEPSRDRWRLRGTAATLRVSLKAKDDQKVWFAMPIQTWDRLADAAWNTAALQGDALGEERDVPEQMEWFEHVRDKAELVKRHMRVQQVLVQKRLGRG</sequence>
<dbReference type="HOGENOM" id="CLU_1077635_0_0_1"/>
<protein>
    <submittedName>
        <fullName evidence="2">Uncharacterized protein</fullName>
    </submittedName>
</protein>
<evidence type="ECO:0000256" key="1">
    <source>
        <dbReference type="SAM" id="SignalP"/>
    </source>
</evidence>
<dbReference type="AlphaFoldDB" id="M2MY48"/>
<dbReference type="PANTHER" id="PTHR42085">
    <property type="entry name" value="F-BOX DOMAIN-CONTAINING PROTEIN"/>
    <property type="match status" value="1"/>
</dbReference>
<keyword evidence="1" id="KW-0732">Signal</keyword>
<dbReference type="RefSeq" id="XP_007681114.1">
    <property type="nucleotide sequence ID" value="XM_007682924.1"/>
</dbReference>
<evidence type="ECO:0000313" key="2">
    <source>
        <dbReference type="EMBL" id="EMC91579.1"/>
    </source>
</evidence>
<organism evidence="2 3">
    <name type="scientific">Baudoinia panamericana (strain UAMH 10762)</name>
    <name type="common">Angels' share fungus</name>
    <name type="synonym">Baudoinia compniacensis (strain UAMH 10762)</name>
    <dbReference type="NCBI Taxonomy" id="717646"/>
    <lineage>
        <taxon>Eukaryota</taxon>
        <taxon>Fungi</taxon>
        <taxon>Dikarya</taxon>
        <taxon>Ascomycota</taxon>
        <taxon>Pezizomycotina</taxon>
        <taxon>Dothideomycetes</taxon>
        <taxon>Dothideomycetidae</taxon>
        <taxon>Mycosphaerellales</taxon>
        <taxon>Teratosphaeriaceae</taxon>
        <taxon>Baudoinia</taxon>
    </lineage>
</organism>
<dbReference type="KEGG" id="bcom:BAUCODRAFT_570143"/>
<dbReference type="OrthoDB" id="5413827at2759"/>
<evidence type="ECO:0000313" key="3">
    <source>
        <dbReference type="Proteomes" id="UP000011761"/>
    </source>
</evidence>
<dbReference type="PANTHER" id="PTHR42085:SF2">
    <property type="entry name" value="F-BOX DOMAIN-CONTAINING PROTEIN"/>
    <property type="match status" value="1"/>
</dbReference>
<feature type="chain" id="PRO_5004021753" evidence="1">
    <location>
        <begin position="22"/>
        <end position="258"/>
    </location>
</feature>
<dbReference type="GeneID" id="19115619"/>
<proteinExistence type="predicted"/>
<dbReference type="EMBL" id="KB445563">
    <property type="protein sequence ID" value="EMC91579.1"/>
    <property type="molecule type" value="Genomic_DNA"/>
</dbReference>